<accession>A0A7S4QH01</accession>
<dbReference type="InterPro" id="IPR058533">
    <property type="entry name" value="Cation_efflux_TM"/>
</dbReference>
<keyword evidence="5 7" id="KW-0472">Membrane</keyword>
<dbReference type="PANTHER" id="PTHR11562">
    <property type="entry name" value="CATION EFFLUX PROTEIN/ ZINC TRANSPORTER"/>
    <property type="match status" value="1"/>
</dbReference>
<dbReference type="PANTHER" id="PTHR11562:SF17">
    <property type="entry name" value="RE54080P-RELATED"/>
    <property type="match status" value="1"/>
</dbReference>
<evidence type="ECO:0000313" key="9">
    <source>
        <dbReference type="EMBL" id="CAE4583347.1"/>
    </source>
</evidence>
<evidence type="ECO:0000256" key="3">
    <source>
        <dbReference type="ARBA" id="ARBA00022906"/>
    </source>
</evidence>
<dbReference type="Gene3D" id="1.20.1510.10">
    <property type="entry name" value="Cation efflux protein transmembrane domain"/>
    <property type="match status" value="1"/>
</dbReference>
<evidence type="ECO:0000256" key="2">
    <source>
        <dbReference type="ARBA" id="ARBA00022692"/>
    </source>
</evidence>
<gene>
    <name evidence="9" type="ORF">DBRI00130_LOCUS2684</name>
</gene>
<feature type="transmembrane region" description="Helical" evidence="7">
    <location>
        <begin position="56"/>
        <end position="79"/>
    </location>
</feature>
<evidence type="ECO:0000256" key="6">
    <source>
        <dbReference type="SAM" id="MobiDB-lite"/>
    </source>
</evidence>
<feature type="transmembrane region" description="Helical" evidence="7">
    <location>
        <begin position="315"/>
        <end position="337"/>
    </location>
</feature>
<feature type="transmembrane region" description="Helical" evidence="7">
    <location>
        <begin position="177"/>
        <end position="199"/>
    </location>
</feature>
<dbReference type="SUPFAM" id="SSF161111">
    <property type="entry name" value="Cation efflux protein transmembrane domain-like"/>
    <property type="match status" value="1"/>
</dbReference>
<keyword evidence="2 7" id="KW-0812">Transmembrane</keyword>
<dbReference type="EMBL" id="HBNS01003309">
    <property type="protein sequence ID" value="CAE4583347.1"/>
    <property type="molecule type" value="Transcribed_RNA"/>
</dbReference>
<feature type="transmembrane region" description="Helical" evidence="7">
    <location>
        <begin position="136"/>
        <end position="154"/>
    </location>
</feature>
<sequence>MPPNAILTAQINDTDDIGIEEGERTNTVDRQKCKNDHNSLSKKEEEHGEDGPTNEYLLNVAFISFFGFCILQGSVAFVAQSQAMIGDTAAMGVDALTYLFNMFAEKKKNKPLEDDGITPLSVRKHEQKVLRLKLEIIPPLVSVVCLVYVTYSVLSDSISTLLDPVEADAEDQPNIQLMFYFSALNLAIDMLNVGCFARAKKALGYLVIRKDIERYGDDKECRSECIQPFFSSHKDGIVDVKNSASYSSLAENEYETQSDFDEHIDDEENVKTEEINLNMCSAYTHVFADTLRSITVFIGAGIASMYGFSPEKTDAISAIIVSFIILISLGPLLGGLVKSCAELRALLRKASEAKDREAEILLVV</sequence>
<dbReference type="GO" id="GO:0005886">
    <property type="term" value="C:plasma membrane"/>
    <property type="evidence" value="ECO:0007669"/>
    <property type="project" value="TreeGrafter"/>
</dbReference>
<feature type="transmembrane region" description="Helical" evidence="7">
    <location>
        <begin position="291"/>
        <end position="309"/>
    </location>
</feature>
<feature type="domain" description="Cation efflux protein transmembrane" evidence="8">
    <location>
        <begin position="133"/>
        <end position="333"/>
    </location>
</feature>
<evidence type="ECO:0000256" key="1">
    <source>
        <dbReference type="ARBA" id="ARBA00004141"/>
    </source>
</evidence>
<evidence type="ECO:0000256" key="5">
    <source>
        <dbReference type="ARBA" id="ARBA00023136"/>
    </source>
</evidence>
<dbReference type="InterPro" id="IPR050681">
    <property type="entry name" value="CDF/SLC30A"/>
</dbReference>
<evidence type="ECO:0000259" key="8">
    <source>
        <dbReference type="Pfam" id="PF01545"/>
    </source>
</evidence>
<proteinExistence type="predicted"/>
<feature type="region of interest" description="Disordered" evidence="6">
    <location>
        <begin position="21"/>
        <end position="51"/>
    </location>
</feature>
<name>A0A7S4QH01_9STRA</name>
<dbReference type="GO" id="GO:0005385">
    <property type="term" value="F:zinc ion transmembrane transporter activity"/>
    <property type="evidence" value="ECO:0007669"/>
    <property type="project" value="TreeGrafter"/>
</dbReference>
<comment type="subcellular location">
    <subcellularLocation>
        <location evidence="1">Membrane</location>
        <topology evidence="1">Multi-pass membrane protein</topology>
    </subcellularLocation>
</comment>
<keyword evidence="3" id="KW-0813">Transport</keyword>
<dbReference type="Pfam" id="PF01545">
    <property type="entry name" value="Cation_efflux"/>
    <property type="match status" value="1"/>
</dbReference>
<feature type="compositionally biased region" description="Basic and acidic residues" evidence="6">
    <location>
        <begin position="21"/>
        <end position="50"/>
    </location>
</feature>
<evidence type="ECO:0000256" key="7">
    <source>
        <dbReference type="SAM" id="Phobius"/>
    </source>
</evidence>
<protein>
    <recommendedName>
        <fullName evidence="8">Cation efflux protein transmembrane domain-containing protein</fullName>
    </recommendedName>
</protein>
<reference evidence="9" key="1">
    <citation type="submission" date="2021-01" db="EMBL/GenBank/DDBJ databases">
        <authorList>
            <person name="Corre E."/>
            <person name="Pelletier E."/>
            <person name="Niang G."/>
            <person name="Scheremetjew M."/>
            <person name="Finn R."/>
            <person name="Kale V."/>
            <person name="Holt S."/>
            <person name="Cochrane G."/>
            <person name="Meng A."/>
            <person name="Brown T."/>
            <person name="Cohen L."/>
        </authorList>
    </citation>
    <scope>NUCLEOTIDE SEQUENCE</scope>
    <source>
        <strain evidence="9">GSO104</strain>
    </source>
</reference>
<organism evidence="9">
    <name type="scientific">Ditylum brightwellii</name>
    <dbReference type="NCBI Taxonomy" id="49249"/>
    <lineage>
        <taxon>Eukaryota</taxon>
        <taxon>Sar</taxon>
        <taxon>Stramenopiles</taxon>
        <taxon>Ochrophyta</taxon>
        <taxon>Bacillariophyta</taxon>
        <taxon>Mediophyceae</taxon>
        <taxon>Lithodesmiophycidae</taxon>
        <taxon>Lithodesmiales</taxon>
        <taxon>Lithodesmiaceae</taxon>
        <taxon>Ditylum</taxon>
    </lineage>
</organism>
<keyword evidence="4 7" id="KW-1133">Transmembrane helix</keyword>
<keyword evidence="3" id="KW-0864">Zinc transport</keyword>
<keyword evidence="3" id="KW-0862">Zinc</keyword>
<dbReference type="InterPro" id="IPR027469">
    <property type="entry name" value="Cation_efflux_TMD_sf"/>
</dbReference>
<evidence type="ECO:0000256" key="4">
    <source>
        <dbReference type="ARBA" id="ARBA00022989"/>
    </source>
</evidence>
<dbReference type="AlphaFoldDB" id="A0A7S4QH01"/>
<keyword evidence="3" id="KW-0406">Ion transport</keyword>